<dbReference type="Gene3D" id="1.20.58.530">
    <property type="match status" value="1"/>
</dbReference>
<feature type="domain" description="RNase H type-1" evidence="9">
    <location>
        <begin position="484"/>
        <end position="616"/>
    </location>
</feature>
<dbReference type="Gene3D" id="3.40.850.10">
    <property type="entry name" value="Kinesin motor domain"/>
    <property type="match status" value="2"/>
</dbReference>
<comment type="caution">
    <text evidence="12">The sequence shown here is derived from an EMBL/GenBank/DDBJ whole genome shotgun (WGS) entry which is preliminary data.</text>
</comment>
<evidence type="ECO:0000256" key="5">
    <source>
        <dbReference type="ARBA" id="ARBA00023175"/>
    </source>
</evidence>
<dbReference type="GO" id="GO:0051015">
    <property type="term" value="F:actin filament binding"/>
    <property type="evidence" value="ECO:0007669"/>
    <property type="project" value="TreeGrafter"/>
</dbReference>
<feature type="compositionally biased region" description="Basic residues" evidence="8">
    <location>
        <begin position="1296"/>
        <end position="1306"/>
    </location>
</feature>
<feature type="region of interest" description="Disordered" evidence="8">
    <location>
        <begin position="1041"/>
        <end position="1062"/>
    </location>
</feature>
<feature type="region of interest" description="Disordered" evidence="8">
    <location>
        <begin position="1"/>
        <end position="44"/>
    </location>
</feature>
<dbReference type="Proteomes" id="UP000436088">
    <property type="component" value="Unassembled WGS sequence"/>
</dbReference>
<dbReference type="PROSITE" id="PS50879">
    <property type="entry name" value="RNASE_H_1"/>
    <property type="match status" value="1"/>
</dbReference>
<accession>A0A6A3CWX6</accession>
<dbReference type="SMART" id="SM00242">
    <property type="entry name" value="MYSc"/>
    <property type="match status" value="1"/>
</dbReference>
<dbReference type="GO" id="GO:0000146">
    <property type="term" value="F:microfilament motor activity"/>
    <property type="evidence" value="ECO:0007669"/>
    <property type="project" value="TreeGrafter"/>
</dbReference>
<dbReference type="PRINTS" id="PR00193">
    <property type="entry name" value="MYOSINHEAVY"/>
</dbReference>
<dbReference type="EMBL" id="VEPZ02000094">
    <property type="protein sequence ID" value="KAE8733596.1"/>
    <property type="molecule type" value="Genomic_DNA"/>
</dbReference>
<dbReference type="InterPro" id="IPR002156">
    <property type="entry name" value="RNaseH_domain"/>
</dbReference>
<dbReference type="InterPro" id="IPR001609">
    <property type="entry name" value="Myosin_head_motor_dom-like"/>
</dbReference>
<dbReference type="InterPro" id="IPR012337">
    <property type="entry name" value="RNaseH-like_sf"/>
</dbReference>
<dbReference type="InterPro" id="IPR057535">
    <property type="entry name" value="MYO1-3_N_SH3"/>
</dbReference>
<dbReference type="SUPFAM" id="SSF53098">
    <property type="entry name" value="Ribonuclease H-like"/>
    <property type="match status" value="1"/>
</dbReference>
<keyword evidence="5" id="KW-0505">Motor protein</keyword>
<feature type="compositionally biased region" description="Basic and acidic residues" evidence="8">
    <location>
        <begin position="1191"/>
        <end position="1209"/>
    </location>
</feature>
<dbReference type="CDD" id="cd06222">
    <property type="entry name" value="RNase_H_like"/>
    <property type="match status" value="1"/>
</dbReference>
<dbReference type="PROSITE" id="PS51456">
    <property type="entry name" value="MYOSIN_MOTOR"/>
    <property type="match status" value="1"/>
</dbReference>
<evidence type="ECO:0000256" key="8">
    <source>
        <dbReference type="SAM" id="MobiDB-lite"/>
    </source>
</evidence>
<dbReference type="InterPro" id="IPR027417">
    <property type="entry name" value="P-loop_NTPase"/>
</dbReference>
<organism evidence="12 13">
    <name type="scientific">Hibiscus syriacus</name>
    <name type="common">Rose of Sharon</name>
    <dbReference type="NCBI Taxonomy" id="106335"/>
    <lineage>
        <taxon>Eukaryota</taxon>
        <taxon>Viridiplantae</taxon>
        <taxon>Streptophyta</taxon>
        <taxon>Embryophyta</taxon>
        <taxon>Tracheophyta</taxon>
        <taxon>Spermatophyta</taxon>
        <taxon>Magnoliopsida</taxon>
        <taxon>eudicotyledons</taxon>
        <taxon>Gunneridae</taxon>
        <taxon>Pentapetalae</taxon>
        <taxon>rosids</taxon>
        <taxon>malvids</taxon>
        <taxon>Malvales</taxon>
        <taxon>Malvaceae</taxon>
        <taxon>Malvoideae</taxon>
        <taxon>Hibiscus</taxon>
    </lineage>
</organism>
<feature type="domain" description="Myosin N-terminal SH3-like" evidence="11">
    <location>
        <begin position="99"/>
        <end position="148"/>
    </location>
</feature>
<dbReference type="GO" id="GO:0016020">
    <property type="term" value="C:membrane"/>
    <property type="evidence" value="ECO:0007669"/>
    <property type="project" value="TreeGrafter"/>
</dbReference>
<protein>
    <submittedName>
        <fullName evidence="12">Myosin-1</fullName>
    </submittedName>
</protein>
<evidence type="ECO:0000256" key="4">
    <source>
        <dbReference type="ARBA" id="ARBA00023123"/>
    </source>
</evidence>
<feature type="compositionally biased region" description="Polar residues" evidence="8">
    <location>
        <begin position="1309"/>
        <end position="1318"/>
    </location>
</feature>
<keyword evidence="1" id="KW-0547">Nucleotide-binding</keyword>
<dbReference type="GO" id="GO:0005524">
    <property type="term" value="F:ATP binding"/>
    <property type="evidence" value="ECO:0007669"/>
    <property type="project" value="UniProtKB-KW"/>
</dbReference>
<dbReference type="PROSITE" id="PS50096">
    <property type="entry name" value="IQ"/>
    <property type="match status" value="1"/>
</dbReference>
<dbReference type="GO" id="GO:0005516">
    <property type="term" value="F:calmodulin binding"/>
    <property type="evidence" value="ECO:0007669"/>
    <property type="project" value="UniProtKB-KW"/>
</dbReference>
<feature type="domain" description="Myosin motor" evidence="10">
    <location>
        <begin position="152"/>
        <end position="958"/>
    </location>
</feature>
<dbReference type="InterPro" id="IPR036397">
    <property type="entry name" value="RNaseH_sf"/>
</dbReference>
<evidence type="ECO:0000259" key="10">
    <source>
        <dbReference type="PROSITE" id="PS51456"/>
    </source>
</evidence>
<name>A0A6A3CWX6_HIBSY</name>
<evidence type="ECO:0000259" key="11">
    <source>
        <dbReference type="PROSITE" id="PS51844"/>
    </source>
</evidence>
<feature type="region of interest" description="Actin-binding" evidence="7">
    <location>
        <begin position="838"/>
        <end position="860"/>
    </location>
</feature>
<dbReference type="Pfam" id="PF25369">
    <property type="entry name" value="SH3_VIII-1_N"/>
    <property type="match status" value="1"/>
</dbReference>
<evidence type="ECO:0000256" key="6">
    <source>
        <dbReference type="ARBA" id="ARBA00023203"/>
    </source>
</evidence>
<dbReference type="GO" id="GO:0016459">
    <property type="term" value="C:myosin complex"/>
    <property type="evidence" value="ECO:0007669"/>
    <property type="project" value="UniProtKB-KW"/>
</dbReference>
<evidence type="ECO:0000313" key="13">
    <source>
        <dbReference type="Proteomes" id="UP000436088"/>
    </source>
</evidence>
<feature type="compositionally biased region" description="Polar residues" evidence="8">
    <location>
        <begin position="971"/>
        <end position="1004"/>
    </location>
</feature>
<dbReference type="Pfam" id="PF00063">
    <property type="entry name" value="Myosin_head"/>
    <property type="match status" value="3"/>
</dbReference>
<dbReference type="PANTHER" id="PTHR13140:SF706">
    <property type="entry name" value="DILUTE CLASS UNCONVENTIONAL MYOSIN, ISOFORM C"/>
    <property type="match status" value="1"/>
</dbReference>
<feature type="compositionally biased region" description="Basic and acidic residues" evidence="8">
    <location>
        <begin position="14"/>
        <end position="27"/>
    </location>
</feature>
<reference evidence="12" key="1">
    <citation type="submission" date="2019-09" db="EMBL/GenBank/DDBJ databases">
        <title>Draft genome information of white flower Hibiscus syriacus.</title>
        <authorList>
            <person name="Kim Y.-M."/>
        </authorList>
    </citation>
    <scope>NUCLEOTIDE SEQUENCE [LARGE SCALE GENOMIC DNA]</scope>
    <source>
        <strain evidence="12">YM2019G1</strain>
    </source>
</reference>
<dbReference type="SUPFAM" id="SSF52540">
    <property type="entry name" value="P-loop containing nucleoside triphosphate hydrolases"/>
    <property type="match status" value="1"/>
</dbReference>
<keyword evidence="3" id="KW-0112">Calmodulin-binding</keyword>
<keyword evidence="4 7" id="KW-0518">Myosin</keyword>
<evidence type="ECO:0000256" key="3">
    <source>
        <dbReference type="ARBA" id="ARBA00022860"/>
    </source>
</evidence>
<dbReference type="InterPro" id="IPR044730">
    <property type="entry name" value="RNase_H-like_dom_plant"/>
</dbReference>
<dbReference type="GO" id="GO:0004523">
    <property type="term" value="F:RNA-DNA hybrid ribonuclease activity"/>
    <property type="evidence" value="ECO:0007669"/>
    <property type="project" value="InterPro"/>
</dbReference>
<gene>
    <name evidence="12" type="ORF">F3Y22_tig00001120pilonHSYRG00243</name>
</gene>
<feature type="region of interest" description="Disordered" evidence="8">
    <location>
        <begin position="1280"/>
        <end position="1318"/>
    </location>
</feature>
<dbReference type="PROSITE" id="PS51844">
    <property type="entry name" value="SH3_LIKE"/>
    <property type="match status" value="1"/>
</dbReference>
<keyword evidence="6 7" id="KW-0009">Actin-binding</keyword>
<dbReference type="Gene3D" id="3.30.420.10">
    <property type="entry name" value="Ribonuclease H-like superfamily/Ribonuclease H"/>
    <property type="match status" value="1"/>
</dbReference>
<evidence type="ECO:0000256" key="1">
    <source>
        <dbReference type="ARBA" id="ARBA00022741"/>
    </source>
</evidence>
<sequence>MFSFAKSSLEEMLESLRQRDDGKKPKDQPPALPSRPPSRARVISGRWTTQPTFNADGENGGIDEKAKKNTIWGNKRTKDVNADSPYYLEDTDNIGYFIEKKLRVWCRQSRGVWAPGIIEATSGEESFVSLGNETVAKVSTSHMFPANPEILDGVDDLMHLSYLNEPSVLHNLKCRYYQDMIYSKAGAILIAVNPFKDVEIYGKDFVTAYKQKATDSPHVFAIADTAYNEMMNGDEIILSLFSFVKVTINKWSKSISDHKVSWMFNIFMGNMELGKPRQQKFAMQYLVSVGGVNDEIESQLLQASCILEAFGNAKTSRNDNASRFGKLVEIHFTEVGEISGAKIQTFLLEKTRVVELETAERSFHIFYQLCAGAPQSLREKLYLKKADEYNYLAQSDCLVIKDVDDAQEFQKLTEALDLVQISKEEKDQMFKMLAAVLWLGNISFQLIDKENHVEASNDEDPSLGDDYSTLSNMIVTNIPWIPPPMGFVKINVDAATTKDWKKSGLGGILKDSSGTTLGSFKEPAGPGPPTFMELKAIQKGLIFYADFQGRLKERLIIESDSKMAVDWVKGVEFCPVVYAYLVRDIVHWLNMFDGMVRWVSRTANLEADALAKEGIALIITARLLGCASHDLNQALSTHKAHADKGSIVRKFTLQQKNGFEQLCINYANERLQQHFNRHLLKLEQEEYELDGIDGVKVDFVDNQDCLDLFEKLSFYLEIELGLAKKPIGLLSLLDEESNSPDANDSALANKLKQQLSGNSCFKGDKGRAFGVRHFAGEVFYDTNGFMKKNQDTLNTELIELLSSCEGQLPQTFAIKMLNQYLNPDAPKLGVGTQLKGQLLKLMHQLENTKPHFVCCIKPNRKQLPSLYDEDLVLQQLRCCGILEVVRISRSGYPARMTHEKFAERYGSLLLETNVSQDPLSISVAVLKQFNVLPEMHQIGYTKLYLRVGQIGALEDRRKQALPTVADGEIQGNYSNESRSYSASTKEEASSYSGSTNEGASSYSASGSQLLDEQLTAIIELQSEIRGSLVRKHLSNLHALRQLRSRRSMSGKNSKVKDVPNEQPSAMADLQKRVLDVEATLGQKEQENATLREQLQQYDEAKMQKELENATLREQLQQNEAKMQKELENATLREQSQQNEAKMQKEQESAALREQLQQCEVKMQNEQEKKKKMEETLQKQIASLQESLAAAKKSDASDGQLRRSDNDSKDNVSVQPQAPGGNKPDAGGRESGLSGMAKEFEQQKQTFEDDMNSNVNSYEELRKLKHRFRAWKKDYKMRLREMKAKHPKQGHKESDKSRKKWWPKRGKVLQMQTCNKPTS</sequence>
<feature type="region of interest" description="Disordered" evidence="8">
    <location>
        <begin position="964"/>
        <end position="1004"/>
    </location>
</feature>
<evidence type="ECO:0000256" key="2">
    <source>
        <dbReference type="ARBA" id="ARBA00022840"/>
    </source>
</evidence>
<comment type="similarity">
    <text evidence="7">Belongs to the TRAFAC class myosin-kinesin ATPase superfamily. Myosin family.</text>
</comment>
<dbReference type="GO" id="GO:0003676">
    <property type="term" value="F:nucleic acid binding"/>
    <property type="evidence" value="ECO:0007669"/>
    <property type="project" value="InterPro"/>
</dbReference>
<comment type="caution">
    <text evidence="7">Lacks conserved residue(s) required for the propagation of feature annotation.</text>
</comment>
<keyword evidence="13" id="KW-1185">Reference proteome</keyword>
<proteinExistence type="inferred from homology"/>
<dbReference type="Gene3D" id="1.20.5.4820">
    <property type="match status" value="1"/>
</dbReference>
<feature type="region of interest" description="Disordered" evidence="8">
    <location>
        <begin position="1185"/>
        <end position="1237"/>
    </location>
</feature>
<dbReference type="GO" id="GO:0007015">
    <property type="term" value="P:actin filament organization"/>
    <property type="evidence" value="ECO:0007669"/>
    <property type="project" value="TreeGrafter"/>
</dbReference>
<feature type="compositionally biased region" description="Basic and acidic residues" evidence="8">
    <location>
        <begin position="1280"/>
        <end position="1295"/>
    </location>
</feature>
<dbReference type="GO" id="GO:0005737">
    <property type="term" value="C:cytoplasm"/>
    <property type="evidence" value="ECO:0007669"/>
    <property type="project" value="TreeGrafter"/>
</dbReference>
<dbReference type="PANTHER" id="PTHR13140">
    <property type="entry name" value="MYOSIN"/>
    <property type="match status" value="1"/>
</dbReference>
<dbReference type="InterPro" id="IPR004009">
    <property type="entry name" value="SH3_Myosin"/>
</dbReference>
<evidence type="ECO:0000256" key="7">
    <source>
        <dbReference type="PROSITE-ProRule" id="PRU00782"/>
    </source>
</evidence>
<evidence type="ECO:0000313" key="12">
    <source>
        <dbReference type="EMBL" id="KAE8733596.1"/>
    </source>
</evidence>
<keyword evidence="2" id="KW-0067">ATP-binding</keyword>
<evidence type="ECO:0000259" key="9">
    <source>
        <dbReference type="PROSITE" id="PS50879"/>
    </source>
</evidence>
<dbReference type="InterPro" id="IPR036961">
    <property type="entry name" value="Kinesin_motor_dom_sf"/>
</dbReference>